<dbReference type="Proteomes" id="UP000519897">
    <property type="component" value="Unassembled WGS sequence"/>
</dbReference>
<dbReference type="RefSeq" id="WP_183898096.1">
    <property type="nucleotide sequence ID" value="NZ_JACIEC010000018.1"/>
</dbReference>
<evidence type="ECO:0000313" key="3">
    <source>
        <dbReference type="Proteomes" id="UP000519897"/>
    </source>
</evidence>
<organism evidence="2 3">
    <name type="scientific">Rhizobium rhizoryzae</name>
    <dbReference type="NCBI Taxonomy" id="451876"/>
    <lineage>
        <taxon>Bacteria</taxon>
        <taxon>Pseudomonadati</taxon>
        <taxon>Pseudomonadota</taxon>
        <taxon>Alphaproteobacteria</taxon>
        <taxon>Hyphomicrobiales</taxon>
        <taxon>Rhizobiaceae</taxon>
        <taxon>Rhizobium/Agrobacterium group</taxon>
        <taxon>Rhizobium</taxon>
    </lineage>
</organism>
<dbReference type="EMBL" id="JACIEC010000018">
    <property type="protein sequence ID" value="MBB4146091.1"/>
    <property type="molecule type" value="Genomic_DNA"/>
</dbReference>
<comment type="caution">
    <text evidence="2">The sequence shown here is derived from an EMBL/GenBank/DDBJ whole genome shotgun (WGS) entry which is preliminary data.</text>
</comment>
<dbReference type="SUPFAM" id="SSF117856">
    <property type="entry name" value="AF0104/ALDC/Ptd012-like"/>
    <property type="match status" value="2"/>
</dbReference>
<dbReference type="InterPro" id="IPR005175">
    <property type="entry name" value="PPC_dom"/>
</dbReference>
<dbReference type="AlphaFoldDB" id="A0A7W6LKU6"/>
<protein>
    <submittedName>
        <fullName evidence="2">Putative DNA-binding protein with PD1-like motif</fullName>
    </submittedName>
</protein>
<reference evidence="2 3" key="1">
    <citation type="submission" date="2020-08" db="EMBL/GenBank/DDBJ databases">
        <title>Genomic Encyclopedia of Type Strains, Phase IV (KMG-IV): sequencing the most valuable type-strain genomes for metagenomic binning, comparative biology and taxonomic classification.</title>
        <authorList>
            <person name="Goeker M."/>
        </authorList>
    </citation>
    <scope>NUCLEOTIDE SEQUENCE [LARGE SCALE GENOMIC DNA]</scope>
    <source>
        <strain evidence="2 3">DSM 29514</strain>
    </source>
</reference>
<name>A0A7W6LKU6_9HYPH</name>
<sequence>MTDIEEPALPRHIVHPGPATTERVRAVECLAWPVRITLKTGCTINEAIAQGFAEQGLEGGYVRLSQVPMRSLNYVMPAAAPDESHAAWYSETYVMPGGVILDAALHAGRREEKPFLHCHGAWQEPEGRIEMGHLLPFEAEVLEETIVDAIAISGALFVTRHDTETNFPLFNPEKRPDAVTTEPSASRAILVTVRPNTDLCRAVEEICSAFDIRDAQVHGLGSLVGADYEDGTSLTAHASELYIRNGTVTQQNGSCHAALDIAMVDLTGRHSHGLLKRGLNPVCVTAEILIVESKHAA</sequence>
<evidence type="ECO:0000313" key="2">
    <source>
        <dbReference type="EMBL" id="MBB4146091.1"/>
    </source>
</evidence>
<feature type="domain" description="PPC" evidence="1">
    <location>
        <begin position="187"/>
        <end position="293"/>
    </location>
</feature>
<evidence type="ECO:0000259" key="1">
    <source>
        <dbReference type="Pfam" id="PF03479"/>
    </source>
</evidence>
<gene>
    <name evidence="2" type="ORF">GGQ72_004660</name>
</gene>
<accession>A0A7W6LKU6</accession>
<dbReference type="GO" id="GO:0003677">
    <property type="term" value="F:DNA binding"/>
    <property type="evidence" value="ECO:0007669"/>
    <property type="project" value="UniProtKB-KW"/>
</dbReference>
<keyword evidence="3" id="KW-1185">Reference proteome</keyword>
<proteinExistence type="predicted"/>
<dbReference type="Pfam" id="PF03479">
    <property type="entry name" value="PCC"/>
    <property type="match status" value="1"/>
</dbReference>
<keyword evidence="2" id="KW-0238">DNA-binding</keyword>
<dbReference type="Gene3D" id="3.30.1330.80">
    <property type="entry name" value="Hypothetical protein, similar to alpha- acetolactate decarboxylase, domain 2"/>
    <property type="match status" value="2"/>
</dbReference>